<dbReference type="Gene3D" id="3.30.1180.20">
    <property type="entry name" value="Dihydroxyacetone kinase, domain 2"/>
    <property type="match status" value="1"/>
</dbReference>
<comment type="caution">
    <text evidence="2">The sequence shown here is derived from an EMBL/GenBank/DDBJ whole genome shotgun (WGS) entry which is preliminary data.</text>
</comment>
<evidence type="ECO:0000313" key="3">
    <source>
        <dbReference type="Proteomes" id="UP001596158"/>
    </source>
</evidence>
<keyword evidence="2" id="KW-0418">Kinase</keyword>
<dbReference type="PANTHER" id="PTHR28629">
    <property type="entry name" value="TRIOKINASE/FMN CYCLASE"/>
    <property type="match status" value="1"/>
</dbReference>
<feature type="domain" description="DhaK" evidence="1">
    <location>
        <begin position="7"/>
        <end position="328"/>
    </location>
</feature>
<dbReference type="Gene3D" id="3.40.50.10440">
    <property type="entry name" value="Dihydroxyacetone kinase, domain 1"/>
    <property type="match status" value="1"/>
</dbReference>
<organism evidence="2 3">
    <name type="scientific">Weissella sagaensis</name>
    <dbReference type="NCBI Taxonomy" id="2559928"/>
    <lineage>
        <taxon>Bacteria</taxon>
        <taxon>Bacillati</taxon>
        <taxon>Bacillota</taxon>
        <taxon>Bacilli</taxon>
        <taxon>Lactobacillales</taxon>
        <taxon>Lactobacillaceae</taxon>
        <taxon>Weissella</taxon>
    </lineage>
</organism>
<dbReference type="RefSeq" id="WP_042493041.1">
    <property type="nucleotide sequence ID" value="NZ_BJDT01000002.1"/>
</dbReference>
<dbReference type="Pfam" id="PF02733">
    <property type="entry name" value="Dak1"/>
    <property type="match status" value="1"/>
</dbReference>
<keyword evidence="3" id="KW-1185">Reference proteome</keyword>
<dbReference type="SUPFAM" id="SSF82549">
    <property type="entry name" value="DAK1/DegV-like"/>
    <property type="match status" value="1"/>
</dbReference>
<gene>
    <name evidence="2" type="primary">dhaK</name>
    <name evidence="2" type="ORF">ACFQGR_02755</name>
</gene>
<evidence type="ECO:0000313" key="2">
    <source>
        <dbReference type="EMBL" id="MFC6178321.1"/>
    </source>
</evidence>
<evidence type="ECO:0000259" key="1">
    <source>
        <dbReference type="PROSITE" id="PS51481"/>
    </source>
</evidence>
<reference evidence="3" key="1">
    <citation type="journal article" date="2019" name="Int. J. Syst. Evol. Microbiol.">
        <title>The Global Catalogue of Microorganisms (GCM) 10K type strain sequencing project: providing services to taxonomists for standard genome sequencing and annotation.</title>
        <authorList>
            <consortium name="The Broad Institute Genomics Platform"/>
            <consortium name="The Broad Institute Genome Sequencing Center for Infectious Disease"/>
            <person name="Wu L."/>
            <person name="Ma J."/>
        </authorList>
    </citation>
    <scope>NUCLEOTIDE SEQUENCE [LARGE SCALE GENOMIC DNA]</scope>
    <source>
        <strain evidence="3">CCM 8924</strain>
    </source>
</reference>
<dbReference type="EMBL" id="JBHSSG010000008">
    <property type="protein sequence ID" value="MFC6178321.1"/>
    <property type="molecule type" value="Genomic_DNA"/>
</dbReference>
<dbReference type="EC" id="2.7.1.121" evidence="2"/>
<dbReference type="InterPro" id="IPR050861">
    <property type="entry name" value="Dihydroxyacetone_Kinase"/>
</dbReference>
<dbReference type="NCBIfam" id="TIGR02363">
    <property type="entry name" value="dhaK1"/>
    <property type="match status" value="1"/>
</dbReference>
<accession>A0ABW1RSD1</accession>
<proteinExistence type="predicted"/>
<dbReference type="PROSITE" id="PS51481">
    <property type="entry name" value="DHAK"/>
    <property type="match status" value="1"/>
</dbReference>
<keyword evidence="2" id="KW-0808">Transferase</keyword>
<dbReference type="InterPro" id="IPR004006">
    <property type="entry name" value="DhaK_dom"/>
</dbReference>
<protein>
    <submittedName>
        <fullName evidence="2">Dihydroxyacetone kinase subunit DhaK</fullName>
        <ecNumber evidence="2">2.7.1.121</ecNumber>
    </submittedName>
</protein>
<dbReference type="GO" id="GO:0047324">
    <property type="term" value="F:phosphoenolpyruvate-glycerone phosphotransferase activity"/>
    <property type="evidence" value="ECO:0007669"/>
    <property type="project" value="UniProtKB-EC"/>
</dbReference>
<dbReference type="InterPro" id="IPR012736">
    <property type="entry name" value="DhaK_1"/>
</dbReference>
<dbReference type="Proteomes" id="UP001596158">
    <property type="component" value="Unassembled WGS sequence"/>
</dbReference>
<sequence>MKKIINNLADIIDEMMNGLAGSYADKIHRVDDSRVLAQNDIAEKRVALVSGGGSGHEPAHAGFIGDGMLSAAVVGDVFTSPTPDQILTAIDEVDQGEGVLLIVKNYTGDILNFEMAQEMSEMNDHEVAIVVVDDDISVENSEFTAGKRGVAGTILIHKILGDAARNGASLSELKELGDQTVAKIKTIGVALGAATVPEVGKPGFKLGEEEIEFGVGIHGEAGYRREKIRPSKELAQELVTKILADYAKKPTKVGVLVNGMGATPLMEQYIFMNDVLHLLADEGVEVTFTKVGDYMTSLDMAGISLTLIDLGDENLVAALQSEVSTIAW</sequence>
<dbReference type="PANTHER" id="PTHR28629:SF4">
    <property type="entry name" value="TRIOKINASE_FMN CYCLASE"/>
    <property type="match status" value="1"/>
</dbReference>
<name>A0ABW1RSD1_9LACO</name>